<evidence type="ECO:0000256" key="8">
    <source>
        <dbReference type="ARBA" id="ARBA00023242"/>
    </source>
</evidence>
<evidence type="ECO:0000256" key="7">
    <source>
        <dbReference type="ARBA" id="ARBA00022694"/>
    </source>
</evidence>
<dbReference type="GO" id="GO:0033588">
    <property type="term" value="C:elongator holoenzyme complex"/>
    <property type="evidence" value="ECO:0007669"/>
    <property type="project" value="InterPro"/>
</dbReference>
<evidence type="ECO:0000256" key="2">
    <source>
        <dbReference type="ARBA" id="ARBA00004496"/>
    </source>
</evidence>
<comment type="similarity">
    <text evidence="4">Belongs to the ELP5 family.</text>
</comment>
<proteinExistence type="inferred from homology"/>
<dbReference type="GO" id="GO:0005829">
    <property type="term" value="C:cytosol"/>
    <property type="evidence" value="ECO:0007669"/>
    <property type="project" value="TreeGrafter"/>
</dbReference>
<dbReference type="Gene3D" id="3.40.50.300">
    <property type="entry name" value="P-loop containing nucleotide triphosphate hydrolases"/>
    <property type="match status" value="1"/>
</dbReference>
<dbReference type="FunCoup" id="A0A0L0H8W2">
    <property type="interactions" value="112"/>
</dbReference>
<evidence type="ECO:0000256" key="4">
    <source>
        <dbReference type="ARBA" id="ARBA00009567"/>
    </source>
</evidence>
<dbReference type="InParanoid" id="A0A0L0H8W2"/>
<dbReference type="CDD" id="cd19496">
    <property type="entry name" value="Elp5"/>
    <property type="match status" value="1"/>
</dbReference>
<evidence type="ECO:0000313" key="10">
    <source>
        <dbReference type="EMBL" id="KNC97379.1"/>
    </source>
</evidence>
<evidence type="ECO:0000256" key="1">
    <source>
        <dbReference type="ARBA" id="ARBA00004123"/>
    </source>
</evidence>
<organism evidence="10 11">
    <name type="scientific">Spizellomyces punctatus (strain DAOM BR117)</name>
    <dbReference type="NCBI Taxonomy" id="645134"/>
    <lineage>
        <taxon>Eukaryota</taxon>
        <taxon>Fungi</taxon>
        <taxon>Fungi incertae sedis</taxon>
        <taxon>Chytridiomycota</taxon>
        <taxon>Chytridiomycota incertae sedis</taxon>
        <taxon>Chytridiomycetes</taxon>
        <taxon>Spizellomycetales</taxon>
        <taxon>Spizellomycetaceae</taxon>
        <taxon>Spizellomyces</taxon>
    </lineage>
</organism>
<evidence type="ECO:0000256" key="5">
    <source>
        <dbReference type="ARBA" id="ARBA00020264"/>
    </source>
</evidence>
<dbReference type="PANTHER" id="PTHR15641">
    <property type="entry name" value="ELONGATOR COMPLEX PROTEIN 5"/>
    <property type="match status" value="1"/>
</dbReference>
<dbReference type="GeneID" id="27690529"/>
<dbReference type="Proteomes" id="UP000053201">
    <property type="component" value="Unassembled WGS sequence"/>
</dbReference>
<reference evidence="10 11" key="1">
    <citation type="submission" date="2009-08" db="EMBL/GenBank/DDBJ databases">
        <title>The Genome Sequence of Spizellomyces punctatus strain DAOM BR117.</title>
        <authorList>
            <consortium name="The Broad Institute Genome Sequencing Platform"/>
            <person name="Russ C."/>
            <person name="Cuomo C."/>
            <person name="Shea T."/>
            <person name="Young S.K."/>
            <person name="Zeng Q."/>
            <person name="Koehrsen M."/>
            <person name="Haas B."/>
            <person name="Borodovsky M."/>
            <person name="Guigo R."/>
            <person name="Alvarado L."/>
            <person name="Berlin A."/>
            <person name="Bochicchio J."/>
            <person name="Borenstein D."/>
            <person name="Chapman S."/>
            <person name="Chen Z."/>
            <person name="Engels R."/>
            <person name="Freedman E."/>
            <person name="Gellesch M."/>
            <person name="Goldberg J."/>
            <person name="Griggs A."/>
            <person name="Gujja S."/>
            <person name="Heiman D."/>
            <person name="Hepburn T."/>
            <person name="Howarth C."/>
            <person name="Jen D."/>
            <person name="Larson L."/>
            <person name="Lewis B."/>
            <person name="Mehta T."/>
            <person name="Park D."/>
            <person name="Pearson M."/>
            <person name="Roberts A."/>
            <person name="Saif S."/>
            <person name="Shenoy N."/>
            <person name="Sisk P."/>
            <person name="Stolte C."/>
            <person name="Sykes S."/>
            <person name="Thomson T."/>
            <person name="Walk T."/>
            <person name="White J."/>
            <person name="Yandava C."/>
            <person name="Burger G."/>
            <person name="Gray M.W."/>
            <person name="Holland P.W.H."/>
            <person name="King N."/>
            <person name="Lang F.B.F."/>
            <person name="Roger A.J."/>
            <person name="Ruiz-Trillo I."/>
            <person name="Lander E."/>
            <person name="Nusbaum C."/>
        </authorList>
    </citation>
    <scope>NUCLEOTIDE SEQUENCE [LARGE SCALE GENOMIC DNA]</scope>
    <source>
        <strain evidence="10 11">DAOM BR117</strain>
    </source>
</reference>
<keyword evidence="6" id="KW-0963">Cytoplasm</keyword>
<dbReference type="EMBL" id="KQ257464">
    <property type="protein sequence ID" value="KNC97379.1"/>
    <property type="molecule type" value="Genomic_DNA"/>
</dbReference>
<accession>A0A0L0H8W2</accession>
<dbReference type="InterPro" id="IPR019519">
    <property type="entry name" value="Elp5"/>
</dbReference>
<sequence length="334" mass="36439">MPLTTLERIINLKESSSLIVIEDSTKQSCARLLKAFAASSIGPDRRLVVVSVEQAYWKWKRILNLESLTIIDVYSSCFSWLDPPVAAPVRSANIKNLVSVIETELQTAQNGRITVLFDSINPFLLRYSLATVARLVKSLSALGSDNVRIILPFHGDVPVLDASGNSLIPPIGSVLANAATTYVTVRHGKDFGIIFGRDGGAVDVFETVDAHNPAGGICEVLHKKKSGKVLREAVAYKVSATDSDLLTFHTVDDLRSVNDSQPSPPSNPAERTPDPTANLSFNLRLTDEQKVARAEVVLPYMKAQTAEGPSETAIYYEPEDDDYDDEDPDADLDI</sequence>
<feature type="region of interest" description="Disordered" evidence="9">
    <location>
        <begin position="300"/>
        <end position="334"/>
    </location>
</feature>
<dbReference type="OMA" id="AHIEWRK"/>
<dbReference type="eggNOG" id="ENOG502QQ2R">
    <property type="taxonomic scope" value="Eukaryota"/>
</dbReference>
<dbReference type="InterPro" id="IPR027417">
    <property type="entry name" value="P-loop_NTPase"/>
</dbReference>
<comment type="pathway">
    <text evidence="3">tRNA modification; 5-methoxycarbonylmethyl-2-thiouridine-tRNA biosynthesis.</text>
</comment>
<feature type="compositionally biased region" description="Acidic residues" evidence="9">
    <location>
        <begin position="317"/>
        <end position="334"/>
    </location>
</feature>
<dbReference type="AlphaFoldDB" id="A0A0L0H8W2"/>
<dbReference type="PANTHER" id="PTHR15641:SF1">
    <property type="entry name" value="ELONGATOR COMPLEX PROTEIN 5"/>
    <property type="match status" value="1"/>
</dbReference>
<dbReference type="RefSeq" id="XP_016605419.1">
    <property type="nucleotide sequence ID" value="XM_016755467.1"/>
</dbReference>
<dbReference type="OrthoDB" id="166907at2759"/>
<dbReference type="Pfam" id="PF10483">
    <property type="entry name" value="Elong_Iki1"/>
    <property type="match status" value="1"/>
</dbReference>
<protein>
    <recommendedName>
        <fullName evidence="5">Elongator complex protein 5</fullName>
    </recommendedName>
</protein>
<gene>
    <name evidence="10" type="ORF">SPPG_07306</name>
</gene>
<dbReference type="VEuPathDB" id="FungiDB:SPPG_07306"/>
<evidence type="ECO:0000256" key="3">
    <source>
        <dbReference type="ARBA" id="ARBA00005043"/>
    </source>
</evidence>
<evidence type="ECO:0000313" key="11">
    <source>
        <dbReference type="Proteomes" id="UP000053201"/>
    </source>
</evidence>
<dbReference type="STRING" id="645134.A0A0L0H8W2"/>
<dbReference type="GO" id="GO:0005634">
    <property type="term" value="C:nucleus"/>
    <property type="evidence" value="ECO:0007669"/>
    <property type="project" value="UniProtKB-SubCell"/>
</dbReference>
<evidence type="ECO:0000256" key="9">
    <source>
        <dbReference type="SAM" id="MobiDB-lite"/>
    </source>
</evidence>
<keyword evidence="11" id="KW-1185">Reference proteome</keyword>
<keyword evidence="8" id="KW-0539">Nucleus</keyword>
<dbReference type="UniPathway" id="UPA00988"/>
<evidence type="ECO:0000256" key="6">
    <source>
        <dbReference type="ARBA" id="ARBA00022490"/>
    </source>
</evidence>
<keyword evidence="7" id="KW-0819">tRNA processing</keyword>
<dbReference type="GO" id="GO:0002098">
    <property type="term" value="P:tRNA wobble uridine modification"/>
    <property type="evidence" value="ECO:0007669"/>
    <property type="project" value="InterPro"/>
</dbReference>
<comment type="subcellular location">
    <subcellularLocation>
        <location evidence="2">Cytoplasm</location>
    </subcellularLocation>
    <subcellularLocation>
        <location evidence="1">Nucleus</location>
    </subcellularLocation>
</comment>
<name>A0A0L0H8W2_SPIPD</name>
<dbReference type="GO" id="GO:0000049">
    <property type="term" value="F:tRNA binding"/>
    <property type="evidence" value="ECO:0007669"/>
    <property type="project" value="TreeGrafter"/>
</dbReference>
<feature type="region of interest" description="Disordered" evidence="9">
    <location>
        <begin position="255"/>
        <end position="276"/>
    </location>
</feature>